<protein>
    <recommendedName>
        <fullName evidence="2">J domain-containing protein</fullName>
    </recommendedName>
</protein>
<dbReference type="PRINTS" id="PR00625">
    <property type="entry name" value="JDOMAIN"/>
</dbReference>
<dbReference type="PANTHER" id="PTHR24078">
    <property type="entry name" value="DNAJ HOMOLOG SUBFAMILY C MEMBER"/>
    <property type="match status" value="1"/>
</dbReference>
<dbReference type="SUPFAM" id="SSF46565">
    <property type="entry name" value="Chaperone J-domain"/>
    <property type="match status" value="1"/>
</dbReference>
<dbReference type="Gene3D" id="2.60.260.20">
    <property type="entry name" value="Urease metallochaperone UreE, N-terminal domain"/>
    <property type="match status" value="7"/>
</dbReference>
<proteinExistence type="predicted"/>
<dbReference type="PANTHER" id="PTHR24078:SF571">
    <property type="entry name" value="J DOMAIN-CONTAINING PROTEIN"/>
    <property type="match status" value="1"/>
</dbReference>
<dbReference type="GO" id="GO:0051082">
    <property type="term" value="F:unfolded protein binding"/>
    <property type="evidence" value="ECO:0007669"/>
    <property type="project" value="InterPro"/>
</dbReference>
<dbReference type="InterPro" id="IPR008971">
    <property type="entry name" value="HSP40/DnaJ_pept-bd"/>
</dbReference>
<dbReference type="CDD" id="cd10747">
    <property type="entry name" value="DnaJ_C"/>
    <property type="match status" value="1"/>
</dbReference>
<evidence type="ECO:0000313" key="3">
    <source>
        <dbReference type="EMBL" id="KAJ6222896.1"/>
    </source>
</evidence>
<sequence length="652" mass="75337">MSVLDEREALEVLGLPLNSNFDTVKSCYKKLALKNHPDKDSSSGANERFAKINKAFELLSRIHSSHQPIKRDGPRKRQPPPNIFNLMLTLEEIFNGVVKYEEVKRKLVDKYEFIVLEVEVVPGTLTGTNIVLPNKGDILSEDGIAANVIFVVKELEHDKFIRDRFNLIYNFKINVLDTLRVDQSLNIPTIDGDTIQLEMDQLIVSTTEKQIPNRGLPYPKAPNGKRGSLIVKFDIKYDKQDPPIRYKFCVSLEQLYSGCEKRFRINRLTLDNEEEYVEFKIEIKPGTRGGTEFKFPRAGDRKLNVIPSDIIFYIEEKPHPKFRRIDKNDDLMVTEYFAPLELGQRIKIPSLSNNDLEIIVDDDLISQMETVRLFEGEGMPNYGDPKIRGSLKVKMILLENDSIDRSKTVDLELSLETIMNGGTVLKVVKQKIFDDDGNEFIIDSFHKFQIVSGILDGTKFTIYRGGNHYPRRVPGNLIFVTRSIKHTMFYRENMNLIHVIPLTKKRISIDGVVEIPTLNDEPNLNLSLSNIVDYRQCVKFKNYGFPNPNQIDIRGNLIVRFKMEYELKQSDPIEYDLKLNHHLMENGCKKKFNINRRIYNFDGSFRSEDKIIVINIPPKTKDGKRIIVFDCGDHYYNESPQDLIFITRATFD</sequence>
<dbReference type="EMBL" id="JAPWDV010000001">
    <property type="protein sequence ID" value="KAJ6222896.1"/>
    <property type="molecule type" value="Genomic_DNA"/>
</dbReference>
<dbReference type="InterPro" id="IPR051339">
    <property type="entry name" value="DnaJ_subfamily_B"/>
</dbReference>
<reference evidence="3" key="1">
    <citation type="submission" date="2022-12" db="EMBL/GenBank/DDBJ databases">
        <title>Genome assemblies of Blomia tropicalis.</title>
        <authorList>
            <person name="Cui Y."/>
        </authorList>
    </citation>
    <scope>NUCLEOTIDE SEQUENCE</scope>
    <source>
        <tissue evidence="3">Adult mites</tissue>
    </source>
</reference>
<dbReference type="InterPro" id="IPR001623">
    <property type="entry name" value="DnaJ_domain"/>
</dbReference>
<gene>
    <name evidence="3" type="ORF">RDWZM_001441</name>
</gene>
<dbReference type="Pfam" id="PF01556">
    <property type="entry name" value="DnaJ_C"/>
    <property type="match status" value="3"/>
</dbReference>
<keyword evidence="4" id="KW-1185">Reference proteome</keyword>
<dbReference type="SMART" id="SM00271">
    <property type="entry name" value="DnaJ"/>
    <property type="match status" value="1"/>
</dbReference>
<dbReference type="GO" id="GO:0005829">
    <property type="term" value="C:cytosol"/>
    <property type="evidence" value="ECO:0007669"/>
    <property type="project" value="TreeGrafter"/>
</dbReference>
<evidence type="ECO:0000259" key="2">
    <source>
        <dbReference type="PROSITE" id="PS50076"/>
    </source>
</evidence>
<dbReference type="InterPro" id="IPR002939">
    <property type="entry name" value="DnaJ_C"/>
</dbReference>
<dbReference type="GO" id="GO:0006457">
    <property type="term" value="P:protein folding"/>
    <property type="evidence" value="ECO:0007669"/>
    <property type="project" value="InterPro"/>
</dbReference>
<dbReference type="PROSITE" id="PS50076">
    <property type="entry name" value="DNAJ_2"/>
    <property type="match status" value="1"/>
</dbReference>
<comment type="caution">
    <text evidence="3">The sequence shown here is derived from an EMBL/GenBank/DDBJ whole genome shotgun (WGS) entry which is preliminary data.</text>
</comment>
<evidence type="ECO:0000256" key="1">
    <source>
        <dbReference type="ARBA" id="ARBA00023186"/>
    </source>
</evidence>
<dbReference type="Proteomes" id="UP001142055">
    <property type="component" value="Chromosome 1"/>
</dbReference>
<dbReference type="CDD" id="cd06257">
    <property type="entry name" value="DnaJ"/>
    <property type="match status" value="1"/>
</dbReference>
<dbReference type="InterPro" id="IPR036869">
    <property type="entry name" value="J_dom_sf"/>
</dbReference>
<dbReference type="SUPFAM" id="SSF49493">
    <property type="entry name" value="HSP40/DnaJ peptide-binding domain"/>
    <property type="match status" value="5"/>
</dbReference>
<evidence type="ECO:0000313" key="4">
    <source>
        <dbReference type="Proteomes" id="UP001142055"/>
    </source>
</evidence>
<name>A0A9Q0RRB8_BLOTA</name>
<dbReference type="AlphaFoldDB" id="A0A9Q0RRB8"/>
<dbReference type="Gene3D" id="1.10.287.110">
    <property type="entry name" value="DnaJ domain"/>
    <property type="match status" value="1"/>
</dbReference>
<keyword evidence="1" id="KW-0143">Chaperone</keyword>
<accession>A0A9Q0RRB8</accession>
<dbReference type="Pfam" id="PF00226">
    <property type="entry name" value="DnaJ"/>
    <property type="match status" value="1"/>
</dbReference>
<dbReference type="GO" id="GO:0051087">
    <property type="term" value="F:protein-folding chaperone binding"/>
    <property type="evidence" value="ECO:0007669"/>
    <property type="project" value="TreeGrafter"/>
</dbReference>
<organism evidence="3 4">
    <name type="scientific">Blomia tropicalis</name>
    <name type="common">Mite</name>
    <dbReference type="NCBI Taxonomy" id="40697"/>
    <lineage>
        <taxon>Eukaryota</taxon>
        <taxon>Metazoa</taxon>
        <taxon>Ecdysozoa</taxon>
        <taxon>Arthropoda</taxon>
        <taxon>Chelicerata</taxon>
        <taxon>Arachnida</taxon>
        <taxon>Acari</taxon>
        <taxon>Acariformes</taxon>
        <taxon>Sarcoptiformes</taxon>
        <taxon>Astigmata</taxon>
        <taxon>Glycyphagoidea</taxon>
        <taxon>Echimyopodidae</taxon>
        <taxon>Blomia</taxon>
    </lineage>
</organism>
<feature type="domain" description="J" evidence="2">
    <location>
        <begin position="8"/>
        <end position="73"/>
    </location>
</feature>